<organism evidence="2 3">
    <name type="scientific">Aquimonas voraii</name>
    <dbReference type="NCBI Taxonomy" id="265719"/>
    <lineage>
        <taxon>Bacteria</taxon>
        <taxon>Pseudomonadati</taxon>
        <taxon>Pseudomonadota</taxon>
        <taxon>Gammaproteobacteria</taxon>
        <taxon>Lysobacterales</taxon>
        <taxon>Lysobacteraceae</taxon>
        <taxon>Aquimonas</taxon>
    </lineage>
</organism>
<reference evidence="2 3" key="1">
    <citation type="submission" date="2016-10" db="EMBL/GenBank/DDBJ databases">
        <authorList>
            <person name="de Groot N.N."/>
        </authorList>
    </citation>
    <scope>NUCLEOTIDE SEQUENCE [LARGE SCALE GENOMIC DNA]</scope>
    <source>
        <strain evidence="2 3">DSM 16957</strain>
    </source>
</reference>
<dbReference type="Pfam" id="PF13470">
    <property type="entry name" value="PIN_3"/>
    <property type="match status" value="1"/>
</dbReference>
<gene>
    <name evidence="2" type="ORF">SAMN04488509_102265</name>
</gene>
<dbReference type="InterPro" id="IPR002716">
    <property type="entry name" value="PIN_dom"/>
</dbReference>
<evidence type="ECO:0000313" key="2">
    <source>
        <dbReference type="EMBL" id="SDD38816.1"/>
    </source>
</evidence>
<accession>A0A1G6UDR8</accession>
<keyword evidence="3" id="KW-1185">Reference proteome</keyword>
<dbReference type="InterPro" id="IPR002850">
    <property type="entry name" value="PIN_toxin-like"/>
</dbReference>
<dbReference type="Proteomes" id="UP000199603">
    <property type="component" value="Unassembled WGS sequence"/>
</dbReference>
<sequence>MSSPRSAEERLGHGDGLALDRMPLAPPAALRLVLDTNVWLDLLVFSDPRCAPLRAALADRRVCALLDAHCHAEWQRVLAYPTLRLDEARQAQLAAAQRAHAVWIESADSGPQPAVPLPRCRDGDDQKFLQLAESGEAHALLSRDQALLELDRRLRKQGRFVVLGPEGFDDWLQSRLAAGPAGI</sequence>
<proteinExistence type="predicted"/>
<dbReference type="AlphaFoldDB" id="A0A1G6UDR8"/>
<dbReference type="InterPro" id="IPR029060">
    <property type="entry name" value="PIN-like_dom_sf"/>
</dbReference>
<evidence type="ECO:0000259" key="1">
    <source>
        <dbReference type="Pfam" id="PF13470"/>
    </source>
</evidence>
<dbReference type="EMBL" id="FNAG01000002">
    <property type="protein sequence ID" value="SDD38816.1"/>
    <property type="molecule type" value="Genomic_DNA"/>
</dbReference>
<dbReference type="PANTHER" id="PTHR34610:SF3">
    <property type="entry name" value="SSL7007 PROTEIN"/>
    <property type="match status" value="1"/>
</dbReference>
<feature type="domain" description="PIN" evidence="1">
    <location>
        <begin position="31"/>
        <end position="146"/>
    </location>
</feature>
<dbReference type="NCBIfam" id="TIGR00305">
    <property type="entry name" value="putative toxin-antitoxin system toxin component, PIN family"/>
    <property type="match status" value="1"/>
</dbReference>
<dbReference type="STRING" id="265719.SAMN04488509_102265"/>
<protein>
    <submittedName>
        <fullName evidence="2">Putative toxin-antitoxin system toxin component, PIN family</fullName>
    </submittedName>
</protein>
<dbReference type="PANTHER" id="PTHR34610">
    <property type="entry name" value="SSL7007 PROTEIN"/>
    <property type="match status" value="1"/>
</dbReference>
<dbReference type="SUPFAM" id="SSF88723">
    <property type="entry name" value="PIN domain-like"/>
    <property type="match status" value="1"/>
</dbReference>
<evidence type="ECO:0000313" key="3">
    <source>
        <dbReference type="Proteomes" id="UP000199603"/>
    </source>
</evidence>
<name>A0A1G6UDR8_9GAMM</name>
<dbReference type="RefSeq" id="WP_245679969.1">
    <property type="nucleotide sequence ID" value="NZ_FNAG01000002.1"/>
</dbReference>